<dbReference type="InterPro" id="IPR011333">
    <property type="entry name" value="SKP1/BTB/POZ_sf"/>
</dbReference>
<reference evidence="3" key="1">
    <citation type="submission" date="2020-06" db="EMBL/GenBank/DDBJ databases">
        <authorList>
            <person name="Onetto C."/>
        </authorList>
    </citation>
    <scope>NUCLEOTIDE SEQUENCE</scope>
</reference>
<feature type="region of interest" description="Disordered" evidence="1">
    <location>
        <begin position="225"/>
        <end position="269"/>
    </location>
</feature>
<keyword evidence="4" id="KW-1185">Reference proteome</keyword>
<sequence length="269" mass="31686">MHITARQNPKDLCTERNRRALMYNNPTTSDTTIHFNGHSIRAHKAILSEHSEVFFLAFQGPFAKVSSYTIATEEYDDQAVEALLKHMYSLPYQEPVDLEVDLQWYLQLYLIAVEYSVESFEHSVVEVIKTEVFASKEVTDDEEVFDDCWDRIKDLYASNSLPMSLFDMVSRLCNQRSRYKGIREESKREKEWRRRQTTTGTKDQTANLRAENLLTSKENWMSVGLEEEVTQMSKKERRKASYEKKTRYRKHRHAHHGRMGSLAEQEEED</sequence>
<dbReference type="InterPro" id="IPR000210">
    <property type="entry name" value="BTB/POZ_dom"/>
</dbReference>
<organism evidence="3 4">
    <name type="scientific">Aureobasidium uvarum</name>
    <dbReference type="NCBI Taxonomy" id="2773716"/>
    <lineage>
        <taxon>Eukaryota</taxon>
        <taxon>Fungi</taxon>
        <taxon>Dikarya</taxon>
        <taxon>Ascomycota</taxon>
        <taxon>Pezizomycotina</taxon>
        <taxon>Dothideomycetes</taxon>
        <taxon>Dothideomycetidae</taxon>
        <taxon>Dothideales</taxon>
        <taxon>Saccotheciaceae</taxon>
        <taxon>Aureobasidium</taxon>
    </lineage>
</organism>
<accession>A0A9N8PY14</accession>
<feature type="region of interest" description="Disordered" evidence="1">
    <location>
        <begin position="184"/>
        <end position="205"/>
    </location>
</feature>
<dbReference type="PROSITE" id="PS50097">
    <property type="entry name" value="BTB"/>
    <property type="match status" value="1"/>
</dbReference>
<dbReference type="Proteomes" id="UP000745764">
    <property type="component" value="Unassembled WGS sequence"/>
</dbReference>
<dbReference type="AlphaFoldDB" id="A0A9N8PY14"/>
<dbReference type="Gene3D" id="3.30.710.10">
    <property type="entry name" value="Potassium Channel Kv1.1, Chain A"/>
    <property type="match status" value="1"/>
</dbReference>
<evidence type="ECO:0000256" key="1">
    <source>
        <dbReference type="SAM" id="MobiDB-lite"/>
    </source>
</evidence>
<feature type="compositionally biased region" description="Basic residues" evidence="1">
    <location>
        <begin position="246"/>
        <end position="258"/>
    </location>
</feature>
<proteinExistence type="predicted"/>
<feature type="domain" description="BTB" evidence="2">
    <location>
        <begin position="29"/>
        <end position="89"/>
    </location>
</feature>
<comment type="caution">
    <text evidence="3">The sequence shown here is derived from an EMBL/GenBank/DDBJ whole genome shotgun (WGS) entry which is preliminary data.</text>
</comment>
<dbReference type="PANTHER" id="PTHR24413">
    <property type="entry name" value="SPECKLE-TYPE POZ PROTEIN"/>
    <property type="match status" value="1"/>
</dbReference>
<feature type="compositionally biased region" description="Basic and acidic residues" evidence="1">
    <location>
        <begin position="184"/>
        <end position="194"/>
    </location>
</feature>
<dbReference type="CDD" id="cd18186">
    <property type="entry name" value="BTB_POZ_ZBTB_KLHL-like"/>
    <property type="match status" value="1"/>
</dbReference>
<protein>
    <recommendedName>
        <fullName evidence="2">BTB domain-containing protein</fullName>
    </recommendedName>
</protein>
<name>A0A9N8PY14_9PEZI</name>
<dbReference type="Pfam" id="PF00651">
    <property type="entry name" value="BTB"/>
    <property type="match status" value="1"/>
</dbReference>
<gene>
    <name evidence="3" type="ORF">AWRI4620_LOCUS8921</name>
</gene>
<evidence type="ECO:0000313" key="3">
    <source>
        <dbReference type="EMBL" id="CAD0114666.1"/>
    </source>
</evidence>
<dbReference type="SMART" id="SM00225">
    <property type="entry name" value="BTB"/>
    <property type="match status" value="1"/>
</dbReference>
<dbReference type="EMBL" id="CAINUL010000018">
    <property type="protein sequence ID" value="CAD0114666.1"/>
    <property type="molecule type" value="Genomic_DNA"/>
</dbReference>
<dbReference type="OrthoDB" id="6359816at2759"/>
<evidence type="ECO:0000259" key="2">
    <source>
        <dbReference type="PROSITE" id="PS50097"/>
    </source>
</evidence>
<evidence type="ECO:0000313" key="4">
    <source>
        <dbReference type="Proteomes" id="UP000745764"/>
    </source>
</evidence>
<dbReference type="SUPFAM" id="SSF54695">
    <property type="entry name" value="POZ domain"/>
    <property type="match status" value="1"/>
</dbReference>